<dbReference type="GO" id="GO:0008061">
    <property type="term" value="F:chitin binding"/>
    <property type="evidence" value="ECO:0007669"/>
    <property type="project" value="InterPro"/>
</dbReference>
<feature type="region of interest" description="Disordered" evidence="1">
    <location>
        <begin position="679"/>
        <end position="703"/>
    </location>
</feature>
<organism evidence="4 5">
    <name type="scientific">Photinus pyralis</name>
    <name type="common">Common eastern firefly</name>
    <name type="synonym">Lampyris pyralis</name>
    <dbReference type="NCBI Taxonomy" id="7054"/>
    <lineage>
        <taxon>Eukaryota</taxon>
        <taxon>Metazoa</taxon>
        <taxon>Ecdysozoa</taxon>
        <taxon>Arthropoda</taxon>
        <taxon>Hexapoda</taxon>
        <taxon>Insecta</taxon>
        <taxon>Pterygota</taxon>
        <taxon>Neoptera</taxon>
        <taxon>Endopterygota</taxon>
        <taxon>Coleoptera</taxon>
        <taxon>Polyphaga</taxon>
        <taxon>Elateriformia</taxon>
        <taxon>Elateroidea</taxon>
        <taxon>Lampyridae</taxon>
        <taxon>Lampyrinae</taxon>
        <taxon>Photinus</taxon>
    </lineage>
</organism>
<dbReference type="SMART" id="SM00494">
    <property type="entry name" value="ChtBD2"/>
    <property type="match status" value="1"/>
</dbReference>
<dbReference type="AlphaFoldDB" id="A0A5N4ATB2"/>
<dbReference type="PROSITE" id="PS50940">
    <property type="entry name" value="CHIT_BIND_II"/>
    <property type="match status" value="1"/>
</dbReference>
<evidence type="ECO:0000259" key="3">
    <source>
        <dbReference type="PROSITE" id="PS50940"/>
    </source>
</evidence>
<feature type="domain" description="Chitin-binding type-2" evidence="3">
    <location>
        <begin position="66"/>
        <end position="123"/>
    </location>
</feature>
<feature type="region of interest" description="Disordered" evidence="1">
    <location>
        <begin position="763"/>
        <end position="782"/>
    </location>
</feature>
<sequence>MAKYNYRLGLAVIFLVAFSMKKDGVKGLKTGDTTLLHKTDYRERRDAVDGIPSVDFPTYSHIPKTKFSCRGLDAGYYADLETDCQVFHICDEGRKLSFLCPNGTVFQQGELICDWWYKVNCTSAPSLYEESAEILHRETVKRKSNRRNNGGTKQAVFSSREEYDSSGENPKNSLSITTESLPRKHTSRADRKFDAIRYDISRNSIEPFSYRNDPTTEKYSPKPTLSHQVQDVDNTHSLKELGIVIGPNNDLPLKSTGPEFEGKLRVSSYGEALTPPHSAEAQEVQETASFVTNSRNRLPTSGKIYANHRESYSDVKPRPYYQKPFSKLPDKPFYGSSISAHVLSTVPVSSNLGKFHSPTTETNRFNVEGRFSYSFKADLPLRNKVEVTSTTTLSPTKYQFTNIPQPNTLSLQVSEDTENKIKDSQKMNLTPTPEEKVALNVTEVPQILSTSTESANEITTQSKVDPGGFAIFQPMPFSVNPVSGQSTSFRPIQATPKNPFIIEVAPDVIQPTQPTPFATSPNFSQVEENINNMIGSLMNMLHHNNKKRVEESATSRPGLAIPPSSGPQTLHTLAIYFANALDNLTSNTTEPASTTPTTPTEDILKDLLTQMTRNNYDNLFGRNMMETTTTSVDNNENKDELNLIDNVPNVRVLARVFTEALSAYLEDPETFKKVLLEVRPTEPPPSHNEATESDDDEVLNYSDSDLKPDHPYLHTTENPASATWGYILALNTTEDPPRNSITESENLHSADSQSFISQLNKISEESKGSQEPNALGIPLPTNHWTSSKDVEKLWQKTLSINPADLNHNLDSASVEGDDASIGSEEISDESNGSRINYDLRSLPKLQLNSTQVHGILIDFMHANHSQGSERLQRILNKLNISQNEFLEKMHEVEGNPFTRRLILLLINECNSSIEGVEGRGLSAEEVDTEPSDADAVAVSTETNIVKRVTQSPRNEEEEDTRALQLLNSLYVIASKFGK</sequence>
<dbReference type="GO" id="GO:0005576">
    <property type="term" value="C:extracellular region"/>
    <property type="evidence" value="ECO:0007669"/>
    <property type="project" value="InterPro"/>
</dbReference>
<dbReference type="SUPFAM" id="SSF57625">
    <property type="entry name" value="Invertebrate chitin-binding proteins"/>
    <property type="match status" value="1"/>
</dbReference>
<dbReference type="Proteomes" id="UP000327044">
    <property type="component" value="Unassembled WGS sequence"/>
</dbReference>
<feature type="compositionally biased region" description="Polar residues" evidence="1">
    <location>
        <begin position="147"/>
        <end position="157"/>
    </location>
</feature>
<dbReference type="FunCoup" id="A0A5N4ATB2">
    <property type="interactions" value="1"/>
</dbReference>
<dbReference type="InParanoid" id="A0A5N4ATB2"/>
<dbReference type="InterPro" id="IPR002557">
    <property type="entry name" value="Chitin-bd_dom"/>
</dbReference>
<feature type="region of interest" description="Disordered" evidence="1">
    <location>
        <begin position="809"/>
        <end position="830"/>
    </location>
</feature>
<comment type="caution">
    <text evidence="4">The sequence shown here is derived from an EMBL/GenBank/DDBJ whole genome shotgun (WGS) entry which is preliminary data.</text>
</comment>
<gene>
    <name evidence="4" type="ORF">PPYR_06210</name>
</gene>
<dbReference type="PANTHER" id="PTHR22933">
    <property type="entry name" value="FI18007P1-RELATED"/>
    <property type="match status" value="1"/>
</dbReference>
<keyword evidence="2" id="KW-0732">Signal</keyword>
<feature type="region of interest" description="Disordered" evidence="1">
    <location>
        <begin position="140"/>
        <end position="188"/>
    </location>
</feature>
<dbReference type="EMBL" id="VVIM01000004">
    <property type="protein sequence ID" value="KAB0800470.1"/>
    <property type="molecule type" value="Genomic_DNA"/>
</dbReference>
<dbReference type="Pfam" id="PF01607">
    <property type="entry name" value="CBM_14"/>
    <property type="match status" value="1"/>
</dbReference>
<feature type="signal peptide" evidence="2">
    <location>
        <begin position="1"/>
        <end position="27"/>
    </location>
</feature>
<evidence type="ECO:0000256" key="2">
    <source>
        <dbReference type="SAM" id="SignalP"/>
    </source>
</evidence>
<accession>A0A5N4ATB2</accession>
<evidence type="ECO:0000313" key="4">
    <source>
        <dbReference type="EMBL" id="KAB0800470.1"/>
    </source>
</evidence>
<feature type="chain" id="PRO_5024286177" description="Chitin-binding type-2 domain-containing protein" evidence="2">
    <location>
        <begin position="28"/>
        <end position="978"/>
    </location>
</feature>
<evidence type="ECO:0000256" key="1">
    <source>
        <dbReference type="SAM" id="MobiDB-lite"/>
    </source>
</evidence>
<dbReference type="InterPro" id="IPR036508">
    <property type="entry name" value="Chitin-bd_dom_sf"/>
</dbReference>
<evidence type="ECO:0000313" key="5">
    <source>
        <dbReference type="Proteomes" id="UP000327044"/>
    </source>
</evidence>
<feature type="compositionally biased region" description="Polar residues" evidence="1">
    <location>
        <begin position="166"/>
        <end position="180"/>
    </location>
</feature>
<dbReference type="Gene3D" id="2.170.140.10">
    <property type="entry name" value="Chitin binding domain"/>
    <property type="match status" value="1"/>
</dbReference>
<name>A0A5N4ATB2_PHOPY</name>
<keyword evidence="5" id="KW-1185">Reference proteome</keyword>
<dbReference type="PANTHER" id="PTHR22933:SF42">
    <property type="entry name" value="FI18455P1-RELATED"/>
    <property type="match status" value="1"/>
</dbReference>
<dbReference type="InterPro" id="IPR052976">
    <property type="entry name" value="Scoloptoxin-like"/>
</dbReference>
<proteinExistence type="predicted"/>
<protein>
    <recommendedName>
        <fullName evidence="3">Chitin-binding type-2 domain-containing protein</fullName>
    </recommendedName>
</protein>
<reference evidence="4 5" key="1">
    <citation type="journal article" date="2018" name="Elife">
        <title>Firefly genomes illuminate parallel origins of bioluminescence in beetles.</title>
        <authorList>
            <person name="Fallon T.R."/>
            <person name="Lower S.E."/>
            <person name="Chang C.H."/>
            <person name="Bessho-Uehara M."/>
            <person name="Martin G.J."/>
            <person name="Bewick A.J."/>
            <person name="Behringer M."/>
            <person name="Debat H.J."/>
            <person name="Wong I."/>
            <person name="Day J.C."/>
            <person name="Suvorov A."/>
            <person name="Silva C.J."/>
            <person name="Stanger-Hall K.F."/>
            <person name="Hall D.W."/>
            <person name="Schmitz R.J."/>
            <person name="Nelson D.R."/>
            <person name="Lewis S.M."/>
            <person name="Shigenobu S."/>
            <person name="Bybee S.M."/>
            <person name="Larracuente A.M."/>
            <person name="Oba Y."/>
            <person name="Weng J.K."/>
        </authorList>
    </citation>
    <scope>NUCLEOTIDE SEQUENCE [LARGE SCALE GENOMIC DNA]</scope>
    <source>
        <strain evidence="4">1611_PpyrPB1</strain>
        <tissue evidence="4">Whole body</tissue>
    </source>
</reference>